<dbReference type="CDD" id="cd14291">
    <property type="entry name" value="UBA1_NUB1_like"/>
    <property type="match status" value="2"/>
</dbReference>
<evidence type="ECO:0000256" key="1">
    <source>
        <dbReference type="SAM" id="MobiDB-lite"/>
    </source>
</evidence>
<dbReference type="InterPro" id="IPR015940">
    <property type="entry name" value="UBA"/>
</dbReference>
<feature type="compositionally biased region" description="Low complexity" evidence="1">
    <location>
        <begin position="588"/>
        <end position="602"/>
    </location>
</feature>
<dbReference type="Pfam" id="PF00627">
    <property type="entry name" value="UBA"/>
    <property type="match status" value="2"/>
</dbReference>
<dbReference type="AlphaFoldDB" id="A0A2V0NTW9"/>
<dbReference type="SMART" id="SM00165">
    <property type="entry name" value="UBA"/>
    <property type="match status" value="3"/>
</dbReference>
<feature type="compositionally biased region" description="Basic residues" evidence="1">
    <location>
        <begin position="564"/>
        <end position="578"/>
    </location>
</feature>
<dbReference type="Proteomes" id="UP000247498">
    <property type="component" value="Unassembled WGS sequence"/>
</dbReference>
<dbReference type="PROSITE" id="PS50053">
    <property type="entry name" value="UBIQUITIN_2"/>
    <property type="match status" value="1"/>
</dbReference>
<feature type="region of interest" description="Disordered" evidence="1">
    <location>
        <begin position="173"/>
        <end position="238"/>
    </location>
</feature>
<dbReference type="PANTHER" id="PTHR12948">
    <property type="entry name" value="NEDD8 ULTIMATE BUSTER-1 BS4 PROTEIN"/>
    <property type="match status" value="1"/>
</dbReference>
<reference evidence="4 5" key="1">
    <citation type="journal article" date="2018" name="Sci. Rep.">
        <title>Raphidocelis subcapitata (=Pseudokirchneriella subcapitata) provides an insight into genome evolution and environmental adaptations in the Sphaeropleales.</title>
        <authorList>
            <person name="Suzuki S."/>
            <person name="Yamaguchi H."/>
            <person name="Nakajima N."/>
            <person name="Kawachi M."/>
        </authorList>
    </citation>
    <scope>NUCLEOTIDE SEQUENCE [LARGE SCALE GENOMIC DNA]</scope>
    <source>
        <strain evidence="4 5">NIES-35</strain>
    </source>
</reference>
<feature type="domain" description="UBA" evidence="2">
    <location>
        <begin position="493"/>
        <end position="540"/>
    </location>
</feature>
<dbReference type="GO" id="GO:0031593">
    <property type="term" value="F:polyubiquitin modification-dependent protein binding"/>
    <property type="evidence" value="ECO:0007669"/>
    <property type="project" value="UniProtKB-ARBA"/>
</dbReference>
<organism evidence="4 5">
    <name type="scientific">Raphidocelis subcapitata</name>
    <dbReference type="NCBI Taxonomy" id="307507"/>
    <lineage>
        <taxon>Eukaryota</taxon>
        <taxon>Viridiplantae</taxon>
        <taxon>Chlorophyta</taxon>
        <taxon>core chlorophytes</taxon>
        <taxon>Chlorophyceae</taxon>
        <taxon>CS clade</taxon>
        <taxon>Sphaeropleales</taxon>
        <taxon>Selenastraceae</taxon>
        <taxon>Raphidocelis</taxon>
    </lineage>
</organism>
<name>A0A2V0NTW9_9CHLO</name>
<dbReference type="InterPro" id="IPR009060">
    <property type="entry name" value="UBA-like_sf"/>
</dbReference>
<dbReference type="SUPFAM" id="SSF46934">
    <property type="entry name" value="UBA-like"/>
    <property type="match status" value="3"/>
</dbReference>
<dbReference type="Gene3D" id="3.10.20.90">
    <property type="entry name" value="Phosphatidylinositol 3-kinase Catalytic Subunit, Chain A, domain 1"/>
    <property type="match status" value="1"/>
</dbReference>
<dbReference type="Gene3D" id="1.10.8.10">
    <property type="entry name" value="DNA helicase RuvA subunit, C-terminal domain"/>
    <property type="match status" value="3"/>
</dbReference>
<evidence type="ECO:0000313" key="5">
    <source>
        <dbReference type="Proteomes" id="UP000247498"/>
    </source>
</evidence>
<dbReference type="PROSITE" id="PS50030">
    <property type="entry name" value="UBA"/>
    <property type="match status" value="3"/>
</dbReference>
<dbReference type="OrthoDB" id="434245at2759"/>
<dbReference type="InterPro" id="IPR039749">
    <property type="entry name" value="NUB1"/>
</dbReference>
<dbReference type="InterPro" id="IPR000626">
    <property type="entry name" value="Ubiquitin-like_dom"/>
</dbReference>
<dbReference type="PANTHER" id="PTHR12948:SF3">
    <property type="entry name" value="NEDD8 ULTIMATE BUSTER 1"/>
    <property type="match status" value="1"/>
</dbReference>
<comment type="caution">
    <text evidence="4">The sequence shown here is derived from an EMBL/GenBank/DDBJ whole genome shotgun (WGS) entry which is preliminary data.</text>
</comment>
<feature type="domain" description="UBA" evidence="2">
    <location>
        <begin position="436"/>
        <end position="476"/>
    </location>
</feature>
<dbReference type="EMBL" id="BDRX01000007">
    <property type="protein sequence ID" value="GBF88993.1"/>
    <property type="molecule type" value="Genomic_DNA"/>
</dbReference>
<proteinExistence type="predicted"/>
<dbReference type="FunCoup" id="A0A2V0NTW9">
    <property type="interactions" value="1054"/>
</dbReference>
<dbReference type="InterPro" id="IPR029071">
    <property type="entry name" value="Ubiquitin-like_domsf"/>
</dbReference>
<dbReference type="SUPFAM" id="SSF54236">
    <property type="entry name" value="Ubiquitin-like"/>
    <property type="match status" value="1"/>
</dbReference>
<evidence type="ECO:0008006" key="6">
    <source>
        <dbReference type="Google" id="ProtNLM"/>
    </source>
</evidence>
<feature type="domain" description="Ubiquitin-like" evidence="3">
    <location>
        <begin position="25"/>
        <end position="83"/>
    </location>
</feature>
<feature type="compositionally biased region" description="Gly residues" evidence="1">
    <location>
        <begin position="538"/>
        <end position="562"/>
    </location>
</feature>
<evidence type="ECO:0000313" key="4">
    <source>
        <dbReference type="EMBL" id="GBF88993.1"/>
    </source>
</evidence>
<evidence type="ECO:0000259" key="3">
    <source>
        <dbReference type="PROSITE" id="PS50053"/>
    </source>
</evidence>
<dbReference type="InParanoid" id="A0A2V0NTW9"/>
<gene>
    <name evidence="4" type="ORF">Rsub_01492</name>
</gene>
<feature type="domain" description="UBA" evidence="2">
    <location>
        <begin position="364"/>
        <end position="404"/>
    </location>
</feature>
<keyword evidence="5" id="KW-1185">Reference proteome</keyword>
<evidence type="ECO:0000259" key="2">
    <source>
        <dbReference type="PROSITE" id="PS50030"/>
    </source>
</evidence>
<dbReference type="GO" id="GO:2000058">
    <property type="term" value="P:regulation of ubiquitin-dependent protein catabolic process"/>
    <property type="evidence" value="ECO:0007669"/>
    <property type="project" value="TreeGrafter"/>
</dbReference>
<feature type="compositionally biased region" description="Gly residues" evidence="1">
    <location>
        <begin position="194"/>
        <end position="238"/>
    </location>
</feature>
<dbReference type="STRING" id="307507.A0A2V0NTW9"/>
<accession>A0A2V0NTW9</accession>
<sequence>MDAQAGSPATVKVAGAISGVVQLDSATVGALRREAARLAGGGDASTVKLLCGGKTLVDDSKPLSDYGWTPNSRVLVTRGAAAGAALGAAAAAAAAADAREARIEKLKTVVEKLSARGDGRGLTDKYEFELTNQDGTRIAVAPADRKALVAGLALHEKGRTSLAAAAKADKAARRARARAAQGGDAGPPSAPAGGTDGASGGGGAGTSASGGAGGGGGGDGGGGGGGGDGGGGGSGGGNEMLRQALEELLLAEEAFDLVADRQLLQAVDNVALLLLDIVWCSYLLRDIGRLGVSAARLSKAREALARAHGPNLERVRVLHGGFSPEVATYVRLEAMEGVVAFHSGDRAAAARHLAAARERWARLQVPPGSLAALLEMGYDRREAGRALRFCGGDVSAAVAFIAEQRVKQQERAAERQRQRAWLSQRAAFGKTPGGAFVDREGLARLEGLGFERGLAAEALRANENDLQAALDVVADPVRAGALQLAIVARQIKEADEGPQDVKPRHVARLVEMGFGEREARVALKAADGSFRDALEALTGGGGGGGGDGGGGGADGEGPGGGAAPRRRGAGRRRRRPRRARAEGRQSPGASDSSASSGSGAASDSEEERLESSLVAAARGAGNDPMAAYDVDLSAEGEAIEEYARLLGGGSGGGVA</sequence>
<feature type="region of interest" description="Disordered" evidence="1">
    <location>
        <begin position="537"/>
        <end position="626"/>
    </location>
</feature>
<protein>
    <recommendedName>
        <fullName evidence="6">UBA domain-containing protein</fullName>
    </recommendedName>
</protein>